<evidence type="ECO:0000313" key="6">
    <source>
        <dbReference type="Proteomes" id="UP000217343"/>
    </source>
</evidence>
<dbReference type="RefSeq" id="WP_095957300.1">
    <property type="nucleotide sequence ID" value="NZ_CP022203.1"/>
</dbReference>
<dbReference type="Gene3D" id="3.40.50.2000">
    <property type="entry name" value="Glycogen Phosphorylase B"/>
    <property type="match status" value="2"/>
</dbReference>
<gene>
    <name evidence="5" type="ORF">MYMAC_001054</name>
</gene>
<accession>A0A250JNM3</accession>
<dbReference type="Pfam" id="PF00534">
    <property type="entry name" value="Glycos_transf_1"/>
    <property type="match status" value="1"/>
</dbReference>
<dbReference type="Proteomes" id="UP000217343">
    <property type="component" value="Chromosome"/>
</dbReference>
<keyword evidence="2 5" id="KW-0808">Transferase</keyword>
<dbReference type="Pfam" id="PF13439">
    <property type="entry name" value="Glyco_transf_4"/>
    <property type="match status" value="1"/>
</dbReference>
<feature type="domain" description="Glycosyltransferase subfamily 4-like N-terminal" evidence="4">
    <location>
        <begin position="13"/>
        <end position="193"/>
    </location>
</feature>
<protein>
    <submittedName>
        <fullName evidence="5">Glycosyl transferase family 1</fullName>
    </submittedName>
</protein>
<dbReference type="EMBL" id="CP022203">
    <property type="protein sequence ID" value="ATB45469.1"/>
    <property type="molecule type" value="Genomic_DNA"/>
</dbReference>
<feature type="domain" description="Glycosyl transferase family 1" evidence="3">
    <location>
        <begin position="222"/>
        <end position="381"/>
    </location>
</feature>
<dbReference type="OrthoDB" id="9801609at2"/>
<dbReference type="AlphaFoldDB" id="A0A250JNM3"/>
<dbReference type="InterPro" id="IPR001296">
    <property type="entry name" value="Glyco_trans_1"/>
</dbReference>
<evidence type="ECO:0000313" key="5">
    <source>
        <dbReference type="EMBL" id="ATB45469.1"/>
    </source>
</evidence>
<evidence type="ECO:0000256" key="2">
    <source>
        <dbReference type="ARBA" id="ARBA00022679"/>
    </source>
</evidence>
<dbReference type="SUPFAM" id="SSF53756">
    <property type="entry name" value="UDP-Glycosyltransferase/glycogen phosphorylase"/>
    <property type="match status" value="1"/>
</dbReference>
<evidence type="ECO:0000256" key="1">
    <source>
        <dbReference type="ARBA" id="ARBA00022676"/>
    </source>
</evidence>
<evidence type="ECO:0000259" key="4">
    <source>
        <dbReference type="Pfam" id="PF13439"/>
    </source>
</evidence>
<reference evidence="5 6" key="1">
    <citation type="submission" date="2017-06" db="EMBL/GenBank/DDBJ databases">
        <title>Sequencing and comparative analysis of myxobacterial genomes.</title>
        <authorList>
            <person name="Rupp O."/>
            <person name="Goesmann A."/>
            <person name="Sogaard-Andersen L."/>
        </authorList>
    </citation>
    <scope>NUCLEOTIDE SEQUENCE [LARGE SCALE GENOMIC DNA]</scope>
    <source>
        <strain evidence="5 6">DSM 14697</strain>
    </source>
</reference>
<dbReference type="InterPro" id="IPR028098">
    <property type="entry name" value="Glyco_trans_4-like_N"/>
</dbReference>
<organism evidence="5 6">
    <name type="scientific">Corallococcus macrosporus DSM 14697</name>
    <dbReference type="NCBI Taxonomy" id="1189310"/>
    <lineage>
        <taxon>Bacteria</taxon>
        <taxon>Pseudomonadati</taxon>
        <taxon>Myxococcota</taxon>
        <taxon>Myxococcia</taxon>
        <taxon>Myxococcales</taxon>
        <taxon>Cystobacterineae</taxon>
        <taxon>Myxococcaceae</taxon>
        <taxon>Corallococcus</taxon>
    </lineage>
</organism>
<dbReference type="CDD" id="cd03801">
    <property type="entry name" value="GT4_PimA-like"/>
    <property type="match status" value="1"/>
</dbReference>
<keyword evidence="6" id="KW-1185">Reference proteome</keyword>
<keyword evidence="1" id="KW-0328">Glycosyltransferase</keyword>
<dbReference type="GO" id="GO:0016757">
    <property type="term" value="F:glycosyltransferase activity"/>
    <property type="evidence" value="ECO:0007669"/>
    <property type="project" value="UniProtKB-KW"/>
</dbReference>
<dbReference type="KEGG" id="mmas:MYMAC_001054"/>
<dbReference type="PANTHER" id="PTHR12526:SF510">
    <property type="entry name" value="D-INOSITOL 3-PHOSPHATE GLYCOSYLTRANSFERASE"/>
    <property type="match status" value="1"/>
</dbReference>
<evidence type="ECO:0000259" key="3">
    <source>
        <dbReference type="Pfam" id="PF00534"/>
    </source>
</evidence>
<dbReference type="PANTHER" id="PTHR12526">
    <property type="entry name" value="GLYCOSYLTRANSFERASE"/>
    <property type="match status" value="1"/>
</dbReference>
<name>A0A250JNM3_9BACT</name>
<sequence>MRLFFLNPVGILGGAERALLDLLACLKQQDATLSLHLRAGTAGPLLDEARALGVDARLLPLPEQLSTLGDSALRGHGPLEALRFARRLAPAPGHLADHGRALRRDVAEVSPDLVHSNGIKTHLLSAATAGLPLKRVWHIHDFLGERPLVRSALRLISPLASAAIANSRAVGDDARQVLFRVPVHVVYNGVDTTHFSPGPMDGARLDLLSGLPTAPAGTLRVGLVATYARWKGQDAFLEAAATMTRLYPALPVRYYLVGAPLYQTPGSQFTEEELRRLIASRGLSERAGLVPFQAQPASVYRALDVFVHASTRREPFGLTIAEALACGRPAIVSSASGAAEALTDGVDALLVPPGNVHALVQAMRALLDDPALRARLGTAARLTAAARFSRERYASEVLALYRTLARSSPPAEGRGVPVH</sequence>
<proteinExistence type="predicted"/>